<protein>
    <submittedName>
        <fullName evidence="3">SAG-related sequence</fullName>
    </submittedName>
</protein>
<dbReference type="InterPro" id="IPR028352">
    <property type="entry name" value="Surface_antig_SAG1"/>
</dbReference>
<dbReference type="PRINTS" id="PR01801">
    <property type="entry name" value="SURFCEANTIGN"/>
</dbReference>
<proteinExistence type="predicted"/>
<dbReference type="EMBL" id="NWUJ01000003">
    <property type="protein sequence ID" value="PFH36819.1"/>
    <property type="molecule type" value="Genomic_DNA"/>
</dbReference>
<feature type="domain" description="SRS" evidence="2">
    <location>
        <begin position="72"/>
        <end position="206"/>
    </location>
</feature>
<feature type="compositionally biased region" description="Basic residues" evidence="1">
    <location>
        <begin position="17"/>
        <end position="28"/>
    </location>
</feature>
<dbReference type="KEGG" id="bbes:BESB_050110"/>
<dbReference type="Gene3D" id="2.60.40.1320">
    <property type="entry name" value="SRS domain"/>
    <property type="match status" value="2"/>
</dbReference>
<dbReference type="Proteomes" id="UP000224006">
    <property type="component" value="Chromosome III"/>
</dbReference>
<organism evidence="3 4">
    <name type="scientific">Besnoitia besnoiti</name>
    <name type="common">Apicomplexan protozoan</name>
    <dbReference type="NCBI Taxonomy" id="94643"/>
    <lineage>
        <taxon>Eukaryota</taxon>
        <taxon>Sar</taxon>
        <taxon>Alveolata</taxon>
        <taxon>Apicomplexa</taxon>
        <taxon>Conoidasida</taxon>
        <taxon>Coccidia</taxon>
        <taxon>Eucoccidiorida</taxon>
        <taxon>Eimeriorina</taxon>
        <taxon>Sarcocystidae</taxon>
        <taxon>Besnoitia</taxon>
    </lineage>
</organism>
<name>A0A2A9MFW4_BESBE</name>
<dbReference type="GeneID" id="40309941"/>
<evidence type="ECO:0000259" key="2">
    <source>
        <dbReference type="Pfam" id="PF04092"/>
    </source>
</evidence>
<reference evidence="3 4" key="1">
    <citation type="submission" date="2017-09" db="EMBL/GenBank/DDBJ databases">
        <title>Genome sequencing of Besnoitia besnoiti strain Bb-Ger1.</title>
        <authorList>
            <person name="Schares G."/>
            <person name="Venepally P."/>
            <person name="Lorenzi H.A."/>
        </authorList>
    </citation>
    <scope>NUCLEOTIDE SEQUENCE [LARGE SCALE GENOMIC DNA]</scope>
    <source>
        <strain evidence="3 4">Bb-Ger1</strain>
    </source>
</reference>
<evidence type="ECO:0000313" key="4">
    <source>
        <dbReference type="Proteomes" id="UP000224006"/>
    </source>
</evidence>
<dbReference type="VEuPathDB" id="ToxoDB:BESB_050110"/>
<gene>
    <name evidence="3" type="ORF">BESB_050110</name>
</gene>
<dbReference type="AlphaFoldDB" id="A0A2A9MFW4"/>
<feature type="region of interest" description="Disordered" evidence="1">
    <location>
        <begin position="1"/>
        <end position="28"/>
    </location>
</feature>
<dbReference type="GO" id="GO:0016020">
    <property type="term" value="C:membrane"/>
    <property type="evidence" value="ECO:0007669"/>
    <property type="project" value="InterPro"/>
</dbReference>
<dbReference type="Pfam" id="PF04092">
    <property type="entry name" value="SAG"/>
    <property type="match status" value="2"/>
</dbReference>
<accession>A0A2A9MFW4</accession>
<feature type="domain" description="SRS" evidence="2">
    <location>
        <begin position="219"/>
        <end position="348"/>
    </location>
</feature>
<dbReference type="SUPFAM" id="SSF74877">
    <property type="entry name" value="Major surface antigen p30, SAG1"/>
    <property type="match status" value="2"/>
</dbReference>
<evidence type="ECO:0000256" key="1">
    <source>
        <dbReference type="SAM" id="MobiDB-lite"/>
    </source>
</evidence>
<comment type="caution">
    <text evidence="3">The sequence shown here is derived from an EMBL/GenBank/DDBJ whole genome shotgun (WGS) entry which is preliminary data.</text>
</comment>
<sequence length="379" mass="40372">MAQLPPATRRSPALFSAHRHTKEQKSRGSRRFLLTSMLLLVGLFTLSSSTPADSIDAVAAKATSACVKAAGVTECTCEEGETGKTMEADLSQDANKLQIMCKGELKGSPKELEGEAVCPASTNKKCKCDDVPKSRGEDETTCIKIGDLLSANAGAVSWRAVSVQNSKEKPKLLTIPTDSFALVDEGFVVGCVDQLNTDTKCKVTVTLKARATVMDNRKVICAYGAESNGEHKAITLSPSQNSFTLVCGEKGEIVPANYVDAFCPLSEGSTTVATPCGGDYKTILAGYETAWWSDKPEGSFSFTIPKDKFPESGAKLMFQCQKKSDDSQQKPKAEVAKGPSVCSVDVTIEGRGPPSSAVSASVSGMLHLLLLFYQVLSRE</sequence>
<dbReference type="RefSeq" id="XP_029220828.1">
    <property type="nucleotide sequence ID" value="XM_029363462.1"/>
</dbReference>
<dbReference type="InterPro" id="IPR007226">
    <property type="entry name" value="SRS_dom"/>
</dbReference>
<keyword evidence="4" id="KW-1185">Reference proteome</keyword>
<dbReference type="InterPro" id="IPR036755">
    <property type="entry name" value="SRS_dom_sf"/>
</dbReference>
<evidence type="ECO:0000313" key="3">
    <source>
        <dbReference type="EMBL" id="PFH36819.1"/>
    </source>
</evidence>
<dbReference type="OrthoDB" id="329695at2759"/>